<comment type="similarity">
    <text evidence="6">Belongs to the archaeal Rpo11/eukaryotic RPB11/RPC19 RNA polymerase subunit family.</text>
</comment>
<dbReference type="InterPro" id="IPR036603">
    <property type="entry name" value="RBP11-like"/>
</dbReference>
<protein>
    <recommendedName>
        <fullName evidence="2">DNA-directed RNA polymerases I and III subunit RPAC2</fullName>
    </recommendedName>
    <alternativeName>
        <fullName evidence="7">DNA-directed RNA polymerase I subunit D</fullName>
    </alternativeName>
</protein>
<comment type="subcellular location">
    <subcellularLocation>
        <location evidence="1">Nucleus</location>
    </subcellularLocation>
</comment>
<dbReference type="HAMAP" id="MF_00261">
    <property type="entry name" value="RNApol_arch_Rpo11"/>
    <property type="match status" value="1"/>
</dbReference>
<dbReference type="InterPro" id="IPR009025">
    <property type="entry name" value="RBP11-like_dimer"/>
</dbReference>
<evidence type="ECO:0000256" key="1">
    <source>
        <dbReference type="ARBA" id="ARBA00004123"/>
    </source>
</evidence>
<evidence type="ECO:0000256" key="7">
    <source>
        <dbReference type="ARBA" id="ARBA00031757"/>
    </source>
</evidence>
<dbReference type="GO" id="GO:0046983">
    <property type="term" value="F:protein dimerization activity"/>
    <property type="evidence" value="ECO:0007669"/>
    <property type="project" value="InterPro"/>
</dbReference>
<dbReference type="GO" id="GO:0003899">
    <property type="term" value="F:DNA-directed RNA polymerase activity"/>
    <property type="evidence" value="ECO:0007669"/>
    <property type="project" value="InterPro"/>
</dbReference>
<gene>
    <name evidence="9" type="ORF">CHS0354_041915</name>
</gene>
<organism evidence="9 10">
    <name type="scientific">Potamilus streckersoni</name>
    <dbReference type="NCBI Taxonomy" id="2493646"/>
    <lineage>
        <taxon>Eukaryota</taxon>
        <taxon>Metazoa</taxon>
        <taxon>Spiralia</taxon>
        <taxon>Lophotrochozoa</taxon>
        <taxon>Mollusca</taxon>
        <taxon>Bivalvia</taxon>
        <taxon>Autobranchia</taxon>
        <taxon>Heteroconchia</taxon>
        <taxon>Palaeoheterodonta</taxon>
        <taxon>Unionida</taxon>
        <taxon>Unionoidea</taxon>
        <taxon>Unionidae</taxon>
        <taxon>Ambleminae</taxon>
        <taxon>Lampsilini</taxon>
        <taxon>Potamilus</taxon>
    </lineage>
</organism>
<evidence type="ECO:0000256" key="4">
    <source>
        <dbReference type="ARBA" id="ARBA00023163"/>
    </source>
</evidence>
<evidence type="ECO:0000256" key="3">
    <source>
        <dbReference type="ARBA" id="ARBA00022478"/>
    </source>
</evidence>
<dbReference type="Pfam" id="PF13656">
    <property type="entry name" value="RNA_pol_L_2"/>
    <property type="match status" value="1"/>
</dbReference>
<dbReference type="PANTHER" id="PTHR13946">
    <property type="entry name" value="DNA-DIRECTED RNA POLYMERASE I,II,III"/>
    <property type="match status" value="1"/>
</dbReference>
<dbReference type="InterPro" id="IPR033898">
    <property type="entry name" value="RNAP_AC19"/>
</dbReference>
<keyword evidence="5" id="KW-0539">Nucleus</keyword>
<dbReference type="InterPro" id="IPR008193">
    <property type="entry name" value="RNA_pol_Rpb11_13-16kDa_CS"/>
</dbReference>
<dbReference type="GO" id="GO:0005736">
    <property type="term" value="C:RNA polymerase I complex"/>
    <property type="evidence" value="ECO:0007669"/>
    <property type="project" value="TreeGrafter"/>
</dbReference>
<evidence type="ECO:0000256" key="2">
    <source>
        <dbReference type="ARBA" id="ARBA00022079"/>
    </source>
</evidence>
<dbReference type="GO" id="GO:0006383">
    <property type="term" value="P:transcription by RNA polymerase III"/>
    <property type="evidence" value="ECO:0007669"/>
    <property type="project" value="TreeGrafter"/>
</dbReference>
<dbReference type="InterPro" id="IPR022905">
    <property type="entry name" value="Rpo11-like"/>
</dbReference>
<dbReference type="PROSITE" id="PS01154">
    <property type="entry name" value="RNA_POL_L_13KD"/>
    <property type="match status" value="1"/>
</dbReference>
<evidence type="ECO:0000256" key="5">
    <source>
        <dbReference type="ARBA" id="ARBA00023242"/>
    </source>
</evidence>
<dbReference type="FunFam" id="3.30.1360.10:FF:000006">
    <property type="entry name" value="DNA-directed RNA polymerases I and III subunit RPAC2"/>
    <property type="match status" value="1"/>
</dbReference>
<evidence type="ECO:0000313" key="10">
    <source>
        <dbReference type="Proteomes" id="UP001195483"/>
    </source>
</evidence>
<feature type="domain" description="DNA-directed RNA polymerase RBP11-like dimerisation" evidence="8">
    <location>
        <begin position="24"/>
        <end position="95"/>
    </location>
</feature>
<evidence type="ECO:0000256" key="6">
    <source>
        <dbReference type="ARBA" id="ARBA00025751"/>
    </source>
</evidence>
<keyword evidence="3" id="KW-0240">DNA-directed RNA polymerase</keyword>
<dbReference type="AlphaFoldDB" id="A0AAE0ST16"/>
<dbReference type="Proteomes" id="UP001195483">
    <property type="component" value="Unassembled WGS sequence"/>
</dbReference>
<sequence>MTSAPVTKNLELISTGSDEDETCRTFIFRNEDHTLGNALRYIIMKNPDVQFCGYSVPHPSENKINFRIQTFGVPATEVLKKGLKDLNKVCDHVLQTFESSMRDYRSSNSLGAAMDTSDQG</sequence>
<keyword evidence="10" id="KW-1185">Reference proteome</keyword>
<dbReference type="GO" id="GO:0003677">
    <property type="term" value="F:DNA binding"/>
    <property type="evidence" value="ECO:0007669"/>
    <property type="project" value="InterPro"/>
</dbReference>
<dbReference type="GO" id="GO:0006362">
    <property type="term" value="P:transcription elongation by RNA polymerase I"/>
    <property type="evidence" value="ECO:0007669"/>
    <property type="project" value="TreeGrafter"/>
</dbReference>
<evidence type="ECO:0000259" key="8">
    <source>
        <dbReference type="Pfam" id="PF13656"/>
    </source>
</evidence>
<dbReference type="GO" id="GO:0005666">
    <property type="term" value="C:RNA polymerase III complex"/>
    <property type="evidence" value="ECO:0007669"/>
    <property type="project" value="TreeGrafter"/>
</dbReference>
<reference evidence="9" key="2">
    <citation type="journal article" date="2021" name="Genome Biol. Evol.">
        <title>Developing a high-quality reference genome for a parasitic bivalve with doubly uniparental inheritance (Bivalvia: Unionida).</title>
        <authorList>
            <person name="Smith C.H."/>
        </authorList>
    </citation>
    <scope>NUCLEOTIDE SEQUENCE</scope>
    <source>
        <strain evidence="9">CHS0354</strain>
        <tissue evidence="9">Mantle</tissue>
    </source>
</reference>
<proteinExistence type="inferred from homology"/>
<name>A0AAE0ST16_9BIVA</name>
<keyword evidence="4" id="KW-0804">Transcription</keyword>
<dbReference type="Gene3D" id="3.30.1360.10">
    <property type="entry name" value="RNA polymerase, RBP11-like subunit"/>
    <property type="match status" value="1"/>
</dbReference>
<reference evidence="9" key="1">
    <citation type="journal article" date="2021" name="Genome Biol. Evol.">
        <title>A High-Quality Reference Genome for a Parasitic Bivalve with Doubly Uniparental Inheritance (Bivalvia: Unionida).</title>
        <authorList>
            <person name="Smith C.H."/>
        </authorList>
    </citation>
    <scope>NUCLEOTIDE SEQUENCE</scope>
    <source>
        <strain evidence="9">CHS0354</strain>
    </source>
</reference>
<accession>A0AAE0ST16</accession>
<dbReference type="CDD" id="cd07029">
    <property type="entry name" value="RNAP_I_III_AC19"/>
    <property type="match status" value="1"/>
</dbReference>
<dbReference type="SUPFAM" id="SSF55257">
    <property type="entry name" value="RBP11-like subunits of RNA polymerase"/>
    <property type="match status" value="1"/>
</dbReference>
<evidence type="ECO:0000313" key="9">
    <source>
        <dbReference type="EMBL" id="KAK3597492.1"/>
    </source>
</evidence>
<dbReference type="PANTHER" id="PTHR13946:SF28">
    <property type="entry name" value="DNA-DIRECTED RNA POLYMERASES I AND III SUBUNIT RPAC2"/>
    <property type="match status" value="1"/>
</dbReference>
<comment type="caution">
    <text evidence="9">The sequence shown here is derived from an EMBL/GenBank/DDBJ whole genome shotgun (WGS) entry which is preliminary data.</text>
</comment>
<reference evidence="9" key="3">
    <citation type="submission" date="2023-05" db="EMBL/GenBank/DDBJ databases">
        <authorList>
            <person name="Smith C.H."/>
        </authorList>
    </citation>
    <scope>NUCLEOTIDE SEQUENCE</scope>
    <source>
        <strain evidence="9">CHS0354</strain>
        <tissue evidence="9">Mantle</tissue>
    </source>
</reference>
<dbReference type="EMBL" id="JAEAOA010002351">
    <property type="protein sequence ID" value="KAK3597492.1"/>
    <property type="molecule type" value="Genomic_DNA"/>
</dbReference>